<keyword evidence="5 8" id="KW-0186">Copper</keyword>
<keyword evidence="2 8" id="KW-0479">Metal-binding</keyword>
<comment type="cofactor">
    <cofactor evidence="8">
        <name>Cu cation</name>
        <dbReference type="ChEBI" id="CHEBI:23378"/>
    </cofactor>
    <text evidence="8">Binds 1 copper ion per subunit.</text>
</comment>
<reference evidence="10" key="1">
    <citation type="submission" date="2023-03" db="EMBL/GenBank/DDBJ databases">
        <title>Bacterial isolates from washroom surfaces on a university campus.</title>
        <authorList>
            <person name="Holman D.B."/>
            <person name="Gzyl K.E."/>
            <person name="Taheri A.E."/>
        </authorList>
    </citation>
    <scope>NUCLEOTIDE SEQUENCE</scope>
    <source>
        <strain evidence="10">RD03</strain>
    </source>
</reference>
<evidence type="ECO:0000256" key="5">
    <source>
        <dbReference type="ARBA" id="ARBA00023008"/>
    </source>
</evidence>
<comment type="similarity">
    <text evidence="1 8">Belongs to the Cu-Zn superoxide dismutase family.</text>
</comment>
<accession>A0AAW6SXU1</accession>
<dbReference type="CDD" id="cd00305">
    <property type="entry name" value="Cu-Zn_Superoxide_Dismutase"/>
    <property type="match status" value="1"/>
</dbReference>
<dbReference type="FunFam" id="2.60.40.200:FF:000005">
    <property type="entry name" value="Superoxide dismutase [Cu-Zn]"/>
    <property type="match status" value="1"/>
</dbReference>
<evidence type="ECO:0000256" key="6">
    <source>
        <dbReference type="ARBA" id="ARBA00023157"/>
    </source>
</evidence>
<evidence type="ECO:0000256" key="8">
    <source>
        <dbReference type="RuleBase" id="RU000393"/>
    </source>
</evidence>
<gene>
    <name evidence="10" type="ORF">P5X88_11485</name>
</gene>
<dbReference type="InterPro" id="IPR001424">
    <property type="entry name" value="SOD_Cu_Zn_dom"/>
</dbReference>
<dbReference type="EC" id="1.15.1.1" evidence="8"/>
<dbReference type="PANTHER" id="PTHR10003">
    <property type="entry name" value="SUPEROXIDE DISMUTASE CU-ZN -RELATED"/>
    <property type="match status" value="1"/>
</dbReference>
<comment type="catalytic activity">
    <reaction evidence="8">
        <text>2 superoxide + 2 H(+) = H2O2 + O2</text>
        <dbReference type="Rhea" id="RHEA:20696"/>
        <dbReference type="ChEBI" id="CHEBI:15378"/>
        <dbReference type="ChEBI" id="CHEBI:15379"/>
        <dbReference type="ChEBI" id="CHEBI:16240"/>
        <dbReference type="ChEBI" id="CHEBI:18421"/>
        <dbReference type="EC" id="1.15.1.1"/>
    </reaction>
</comment>
<evidence type="ECO:0000256" key="1">
    <source>
        <dbReference type="ARBA" id="ARBA00010457"/>
    </source>
</evidence>
<name>A0AAW6SXU1_9BACI</name>
<dbReference type="InterPro" id="IPR024134">
    <property type="entry name" value="SOD_Cu/Zn_/chaperone"/>
</dbReference>
<dbReference type="Pfam" id="PF00080">
    <property type="entry name" value="Sod_Cu"/>
    <property type="match status" value="1"/>
</dbReference>
<keyword evidence="3" id="KW-0732">Signal</keyword>
<evidence type="ECO:0000256" key="7">
    <source>
        <dbReference type="ARBA" id="ARBA00024900"/>
    </source>
</evidence>
<sequence length="169" mass="17856">MKLLSVLFTTVFLSTGTLGNSIEADVEMKNTSGETIGMIHLQESSKGVKLQMDLKGISPGEHAIHIHEIGSCTAPDFTSAGGHFNPMNKEHGLLNNKGAHAGDLPNITVKADGKVSTEILSDQITLQNGKNSLLKKEGTSIVIHQMKDDGKSQPAGNAGDRIACGVIKK</sequence>
<dbReference type="PROSITE" id="PS00087">
    <property type="entry name" value="SOD_CU_ZN_1"/>
    <property type="match status" value="1"/>
</dbReference>
<evidence type="ECO:0000256" key="4">
    <source>
        <dbReference type="ARBA" id="ARBA00022833"/>
    </source>
</evidence>
<proteinExistence type="inferred from homology"/>
<comment type="function">
    <text evidence="7">Destroys radicals which are normally produced within the cells and which are toxic to biological systems. May play a role in favoring mycobacterial survival in phagocytes.</text>
</comment>
<keyword evidence="4 8" id="KW-0862">Zinc</keyword>
<dbReference type="RefSeq" id="WP_280616738.1">
    <property type="nucleotide sequence ID" value="NZ_JAROYP010000005.1"/>
</dbReference>
<comment type="caution">
    <text evidence="10">The sequence shown here is derived from an EMBL/GenBank/DDBJ whole genome shotgun (WGS) entry which is preliminary data.</text>
</comment>
<evidence type="ECO:0000313" key="10">
    <source>
        <dbReference type="EMBL" id="MDH5161566.1"/>
    </source>
</evidence>
<evidence type="ECO:0000256" key="3">
    <source>
        <dbReference type="ARBA" id="ARBA00022729"/>
    </source>
</evidence>
<dbReference type="SUPFAM" id="SSF49329">
    <property type="entry name" value="Cu,Zn superoxide dismutase-like"/>
    <property type="match status" value="1"/>
</dbReference>
<dbReference type="GO" id="GO:0004784">
    <property type="term" value="F:superoxide dismutase activity"/>
    <property type="evidence" value="ECO:0007669"/>
    <property type="project" value="UniProtKB-EC"/>
</dbReference>
<protein>
    <recommendedName>
        <fullName evidence="8">Superoxide dismutase [Cu-Zn]</fullName>
        <ecNumber evidence="8">1.15.1.1</ecNumber>
    </recommendedName>
</protein>
<evidence type="ECO:0000259" key="9">
    <source>
        <dbReference type="Pfam" id="PF00080"/>
    </source>
</evidence>
<dbReference type="Gene3D" id="2.60.40.200">
    <property type="entry name" value="Superoxide dismutase, copper/zinc binding domain"/>
    <property type="match status" value="1"/>
</dbReference>
<dbReference type="InterPro" id="IPR036423">
    <property type="entry name" value="SOD-like_Cu/Zn_dom_sf"/>
</dbReference>
<dbReference type="EMBL" id="JAROYP010000005">
    <property type="protein sequence ID" value="MDH5161566.1"/>
    <property type="molecule type" value="Genomic_DNA"/>
</dbReference>
<dbReference type="Proteomes" id="UP001159179">
    <property type="component" value="Unassembled WGS sequence"/>
</dbReference>
<dbReference type="PROSITE" id="PS00332">
    <property type="entry name" value="SOD_CU_ZN_2"/>
    <property type="match status" value="1"/>
</dbReference>
<dbReference type="AlphaFoldDB" id="A0AAW6SXU1"/>
<keyword evidence="8" id="KW-0560">Oxidoreductase</keyword>
<keyword evidence="6" id="KW-1015">Disulfide bond</keyword>
<evidence type="ECO:0000313" key="11">
    <source>
        <dbReference type="Proteomes" id="UP001159179"/>
    </source>
</evidence>
<comment type="cofactor">
    <cofactor evidence="8">
        <name>Zn(2+)</name>
        <dbReference type="ChEBI" id="CHEBI:29105"/>
    </cofactor>
    <text evidence="8">Binds 1 zinc ion per subunit.</text>
</comment>
<dbReference type="GO" id="GO:0005507">
    <property type="term" value="F:copper ion binding"/>
    <property type="evidence" value="ECO:0007669"/>
    <property type="project" value="InterPro"/>
</dbReference>
<dbReference type="PRINTS" id="PR00068">
    <property type="entry name" value="CUZNDISMTASE"/>
</dbReference>
<dbReference type="InterPro" id="IPR018152">
    <property type="entry name" value="SOD_Cu/Zn_BS"/>
</dbReference>
<organism evidence="10 11">
    <name type="scientific">Heyndrickxia oleronia</name>
    <dbReference type="NCBI Taxonomy" id="38875"/>
    <lineage>
        <taxon>Bacteria</taxon>
        <taxon>Bacillati</taxon>
        <taxon>Bacillota</taxon>
        <taxon>Bacilli</taxon>
        <taxon>Bacillales</taxon>
        <taxon>Bacillaceae</taxon>
        <taxon>Heyndrickxia</taxon>
    </lineage>
</organism>
<evidence type="ECO:0000256" key="2">
    <source>
        <dbReference type="ARBA" id="ARBA00022723"/>
    </source>
</evidence>
<feature type="domain" description="Superoxide dismutase copper/zinc binding" evidence="9">
    <location>
        <begin position="37"/>
        <end position="167"/>
    </location>
</feature>